<proteinExistence type="predicted"/>
<dbReference type="AlphaFoldDB" id="A0A7Y9F2L3"/>
<accession>A0A7Y9F2L3</accession>
<reference evidence="1 2" key="1">
    <citation type="submission" date="2020-07" db="EMBL/GenBank/DDBJ databases">
        <title>Sequencing the genomes of 1000 actinobacteria strains.</title>
        <authorList>
            <person name="Klenk H.-P."/>
        </authorList>
    </citation>
    <scope>NUCLEOTIDE SEQUENCE [LARGE SCALE GENOMIC DNA]</scope>
    <source>
        <strain evidence="1 2">DSM 18965</strain>
    </source>
</reference>
<dbReference type="InterPro" id="IPR011047">
    <property type="entry name" value="Quinoprotein_ADH-like_sf"/>
</dbReference>
<gene>
    <name evidence="1" type="ORF">BKA08_002622</name>
</gene>
<dbReference type="RefSeq" id="WP_179616009.1">
    <property type="nucleotide sequence ID" value="NZ_CP059163.1"/>
</dbReference>
<dbReference type="EMBL" id="JACCBE010000001">
    <property type="protein sequence ID" value="NYD58384.1"/>
    <property type="molecule type" value="Genomic_DNA"/>
</dbReference>
<name>A0A7Y9F2L3_9ACTN</name>
<evidence type="ECO:0000313" key="2">
    <source>
        <dbReference type="Proteomes" id="UP000516957"/>
    </source>
</evidence>
<dbReference type="Proteomes" id="UP000516957">
    <property type="component" value="Unassembled WGS sequence"/>
</dbReference>
<protein>
    <submittedName>
        <fullName evidence="1">Uncharacterized protein</fullName>
    </submittedName>
</protein>
<organism evidence="1 2">
    <name type="scientific">Nocardioides marinisabuli</name>
    <dbReference type="NCBI Taxonomy" id="419476"/>
    <lineage>
        <taxon>Bacteria</taxon>
        <taxon>Bacillati</taxon>
        <taxon>Actinomycetota</taxon>
        <taxon>Actinomycetes</taxon>
        <taxon>Propionibacteriales</taxon>
        <taxon>Nocardioidaceae</taxon>
        <taxon>Nocardioides</taxon>
    </lineage>
</organism>
<evidence type="ECO:0000313" key="1">
    <source>
        <dbReference type="EMBL" id="NYD58384.1"/>
    </source>
</evidence>
<comment type="caution">
    <text evidence="1">The sequence shown here is derived from an EMBL/GenBank/DDBJ whole genome shotgun (WGS) entry which is preliminary data.</text>
</comment>
<dbReference type="SUPFAM" id="SSF50998">
    <property type="entry name" value="Quinoprotein alcohol dehydrogenase-like"/>
    <property type="match status" value="1"/>
</dbReference>
<sequence>MTGASGRRRTTRRRNGVAAGLVAGLVAGLGAGPVAGGSGPAAAPPASDRPTVVDLSTLERGPDTTIAYRRHRTVQHGPVRVRIPGRQPDLLGVVEGGYLVTGASGGRTTLRVLGADGSRRTLGTYGLASRDFVLGDEGRVVLMRLRGRGASTRLTLLSTVDGSVVARLRSQQTLQPLDVTTDAVVLSTEPPGRPGQVLVWTPSSGELRRVVRGPAGLADLRRDVLVRTPRRDGEQCLEMSTVSDPRQVAWSRCAGDVPRALSPSGAHLLTGDEWGRGHDFRLIGEAGEQLARYRVRGGSGTGLVHLEDEHTVLLGVEADGVGAVVRCSGTHCELATDLTSRPPR</sequence>
<keyword evidence="2" id="KW-1185">Reference proteome</keyword>